<dbReference type="Gene3D" id="3.40.50.1240">
    <property type="entry name" value="Phosphoglycerate mutase-like"/>
    <property type="match status" value="1"/>
</dbReference>
<dbReference type="GeneID" id="117643856"/>
<evidence type="ECO:0000313" key="4">
    <source>
        <dbReference type="Proteomes" id="UP000515158"/>
    </source>
</evidence>
<dbReference type="InParanoid" id="A0A6P8YNT0"/>
<dbReference type="AlphaFoldDB" id="A0A6P8YNT0"/>
<dbReference type="PANTHER" id="PTHR11567">
    <property type="entry name" value="ACID PHOSPHATASE-RELATED"/>
    <property type="match status" value="1"/>
</dbReference>
<dbReference type="PANTHER" id="PTHR11567:SF205">
    <property type="entry name" value="GH28721P-RELATED"/>
    <property type="match status" value="1"/>
</dbReference>
<dbReference type="FunCoup" id="A0A6P8YNT0">
    <property type="interactions" value="14"/>
</dbReference>
<dbReference type="CDD" id="cd07061">
    <property type="entry name" value="HP_HAP_like"/>
    <property type="match status" value="1"/>
</dbReference>
<dbReference type="Pfam" id="PF00328">
    <property type="entry name" value="His_Phos_2"/>
    <property type="match status" value="1"/>
</dbReference>
<dbReference type="Proteomes" id="UP000515158">
    <property type="component" value="Unplaced"/>
</dbReference>
<dbReference type="OrthoDB" id="5821688at2759"/>
<dbReference type="SUPFAM" id="SSF53254">
    <property type="entry name" value="Phosphoglycerate mutase-like"/>
    <property type="match status" value="1"/>
</dbReference>
<comment type="catalytic activity">
    <reaction evidence="1">
        <text>a phosphate monoester + H2O = an alcohol + phosphate</text>
        <dbReference type="Rhea" id="RHEA:15017"/>
        <dbReference type="ChEBI" id="CHEBI:15377"/>
        <dbReference type="ChEBI" id="CHEBI:30879"/>
        <dbReference type="ChEBI" id="CHEBI:43474"/>
        <dbReference type="ChEBI" id="CHEBI:67140"/>
        <dbReference type="EC" id="3.1.3.2"/>
    </reaction>
</comment>
<evidence type="ECO:0000313" key="5">
    <source>
        <dbReference type="RefSeq" id="XP_034238865.1"/>
    </source>
</evidence>
<dbReference type="InterPro" id="IPR050645">
    <property type="entry name" value="Histidine_acid_phosphatase"/>
</dbReference>
<feature type="signal peptide" evidence="3">
    <location>
        <begin position="1"/>
        <end position="19"/>
    </location>
</feature>
<dbReference type="InterPro" id="IPR033379">
    <property type="entry name" value="Acid_Pase_AS"/>
</dbReference>
<gene>
    <name evidence="5" type="primary">LOC117643856</name>
</gene>
<dbReference type="RefSeq" id="XP_034238865.1">
    <property type="nucleotide sequence ID" value="XM_034382974.1"/>
</dbReference>
<dbReference type="GO" id="GO:0003993">
    <property type="term" value="F:acid phosphatase activity"/>
    <property type="evidence" value="ECO:0007669"/>
    <property type="project" value="UniProtKB-EC"/>
</dbReference>
<reference evidence="5" key="1">
    <citation type="submission" date="2025-08" db="UniProtKB">
        <authorList>
            <consortium name="RefSeq"/>
        </authorList>
    </citation>
    <scope>IDENTIFICATION</scope>
    <source>
        <tissue evidence="5">Total insect</tissue>
    </source>
</reference>
<keyword evidence="3" id="KW-0732">Signal</keyword>
<protein>
    <submittedName>
        <fullName evidence="5">Venom acid phosphatase Acph-1-like</fullName>
    </submittedName>
</protein>
<keyword evidence="4" id="KW-1185">Reference proteome</keyword>
<accession>A0A6P8YNT0</accession>
<name>A0A6P8YNT0_THRPL</name>
<dbReference type="KEGG" id="tpal:117643856"/>
<organism evidence="5">
    <name type="scientific">Thrips palmi</name>
    <name type="common">Melon thrips</name>
    <dbReference type="NCBI Taxonomy" id="161013"/>
    <lineage>
        <taxon>Eukaryota</taxon>
        <taxon>Metazoa</taxon>
        <taxon>Ecdysozoa</taxon>
        <taxon>Arthropoda</taxon>
        <taxon>Hexapoda</taxon>
        <taxon>Insecta</taxon>
        <taxon>Pterygota</taxon>
        <taxon>Neoptera</taxon>
        <taxon>Paraneoptera</taxon>
        <taxon>Thysanoptera</taxon>
        <taxon>Terebrantia</taxon>
        <taxon>Thripoidea</taxon>
        <taxon>Thripidae</taxon>
        <taxon>Thrips</taxon>
    </lineage>
</organism>
<dbReference type="InterPro" id="IPR029033">
    <property type="entry name" value="His_PPase_superfam"/>
</dbReference>
<feature type="chain" id="PRO_5028310366" evidence="3">
    <location>
        <begin position="20"/>
        <end position="420"/>
    </location>
</feature>
<sequence>MRAAIALVALAAACSAVAAQDKEVLVDLKRVPMLSAVLGDVPVEGMEHDAVPDKQHGNGDHYDTSTLRLLHVMFRHGQRTPADTYPNDPYVNFNFAPVGWGQLTLNGKRDQYEQGQWMRRRYGAFLGDLYHPDVVEVHSTDVARTQMSAMLSMAGLWPPAPEQRWHSSLDWQPVAVKSQSLDQDDLLLVRVPCARYGEMLEEVMQSPPVVSLLKENEPLLHYLTEKTGMKIATPDDVQSLYSTLKAEEGFNLALPDWTNGTVYPDALTQLTALSFEINVMTREMQRIKGGPLVKTVLQHSVDRANGKLKAERRMYAYAGHDSTVANFLIAMGAWDTQIPGYGILALVELHEDPISHEYGVKMFLRNSTEVPPYPLHIQGCGHFCPLDKLVQLTADVVPDTLQRACVPKDPNYTPPPASGP</sequence>
<evidence type="ECO:0000256" key="2">
    <source>
        <dbReference type="ARBA" id="ARBA00005375"/>
    </source>
</evidence>
<dbReference type="InterPro" id="IPR000560">
    <property type="entry name" value="His_Pase_clade-2"/>
</dbReference>
<comment type="similarity">
    <text evidence="2">Belongs to the histidine acid phosphatase family.</text>
</comment>
<proteinExistence type="inferred from homology"/>
<evidence type="ECO:0000256" key="3">
    <source>
        <dbReference type="SAM" id="SignalP"/>
    </source>
</evidence>
<evidence type="ECO:0000256" key="1">
    <source>
        <dbReference type="ARBA" id="ARBA00000032"/>
    </source>
</evidence>
<dbReference type="PROSITE" id="PS00616">
    <property type="entry name" value="HIS_ACID_PHOSPHAT_1"/>
    <property type="match status" value="1"/>
</dbReference>
<dbReference type="PROSITE" id="PS00778">
    <property type="entry name" value="HIS_ACID_PHOSPHAT_2"/>
    <property type="match status" value="1"/>
</dbReference>